<feature type="domain" description="DrrA phosphatidylinositol 4-phosphate binding" evidence="2">
    <location>
        <begin position="766"/>
        <end position="856"/>
    </location>
</feature>
<evidence type="ECO:0000313" key="3">
    <source>
        <dbReference type="EMBL" id="STY31680.1"/>
    </source>
</evidence>
<dbReference type="AlphaFoldDB" id="A0A378LY42"/>
<evidence type="ECO:0000256" key="1">
    <source>
        <dbReference type="SAM" id="MobiDB-lite"/>
    </source>
</evidence>
<feature type="region of interest" description="Disordered" evidence="1">
    <location>
        <begin position="258"/>
        <end position="292"/>
    </location>
</feature>
<keyword evidence="4" id="KW-1185">Reference proteome</keyword>
<feature type="compositionally biased region" description="Basic and acidic residues" evidence="1">
    <location>
        <begin position="268"/>
        <end position="278"/>
    </location>
</feature>
<dbReference type="InterPro" id="IPR043472">
    <property type="entry name" value="Macro_dom-like"/>
</dbReference>
<name>A0A378LY42_9GAMM</name>
<evidence type="ECO:0000259" key="2">
    <source>
        <dbReference type="Pfam" id="PF14860"/>
    </source>
</evidence>
<gene>
    <name evidence="3" type="primary">SidM_2</name>
    <name evidence="3" type="ORF">NCTC11532_03014</name>
</gene>
<evidence type="ECO:0000313" key="4">
    <source>
        <dbReference type="Proteomes" id="UP000255297"/>
    </source>
</evidence>
<dbReference type="Gene3D" id="3.40.220.10">
    <property type="entry name" value="Leucine Aminopeptidase, subunit E, domain 1"/>
    <property type="match status" value="1"/>
</dbReference>
<dbReference type="GO" id="GO:0044161">
    <property type="term" value="C:host cell cytoplasmic vesicle"/>
    <property type="evidence" value="ECO:0007669"/>
    <property type="project" value="InterPro"/>
</dbReference>
<accession>A0A378LY42</accession>
<dbReference type="InterPro" id="IPR028057">
    <property type="entry name" value="DrrA_P4M"/>
</dbReference>
<dbReference type="SUPFAM" id="SSF52949">
    <property type="entry name" value="Macro domain-like"/>
    <property type="match status" value="1"/>
</dbReference>
<dbReference type="Proteomes" id="UP000255297">
    <property type="component" value="Unassembled WGS sequence"/>
</dbReference>
<dbReference type="EMBL" id="UGPB01000001">
    <property type="protein sequence ID" value="STY31680.1"/>
    <property type="molecule type" value="Genomic_DNA"/>
</dbReference>
<protein>
    <submittedName>
        <fullName evidence="3">Substrate of the Dot/Icm secretion system</fullName>
    </submittedName>
</protein>
<dbReference type="Gene3D" id="1.20.1280.280">
    <property type="match status" value="1"/>
</dbReference>
<dbReference type="GO" id="GO:0031267">
    <property type="term" value="F:small GTPase binding"/>
    <property type="evidence" value="ECO:0007669"/>
    <property type="project" value="InterPro"/>
</dbReference>
<sequence>MFSRDVENDTKQKSNRIGTIIGASEVEFRVKNFRPGNPAHNAQQPLESIQFVFETEEELNNFRDKVREIAPHSIAFIGYANTKSNEKGVAIPIIQLDPASINDVHSALTKTEILSKDQFIETTRSLIAAGIFSGRSSRLEESLQMICDALAIGKKIEGREISAQVSGGWMSAGQQNTPSGIISAEEAWAFLFKEMGNLGNDIYKQELRRRLESHFSQQEYPSEVKRLWSDVFSNQEGYKRNSPYAHLENFLSERLTLQSTTKQPQSEIPKHTKEKSETIVHQASASLGSSSPLSELLKSVEKDVGKFSKYKTTSGHGQNIPFTKKPAQQFLHGLGVKNEIAQLSTKADGQPIPENGNPDVRVSSFDPKLKSDLVISGARIDRLRKSAKTYVNTDIFPNGYFKEILNPETLEAQTQEKSTRTGIHLQNMAVGVCHVQEIDLLAIPATNEQGESILVPKTGRLEAHDPALLLLSSPALNLAYGTGNHLTKEQQKQYIQSMYRTLFHAAASEGRQYIALPAAGLGVFGGDPETYFEALMKVAREFPQLNIIYNPGDPKNAPLFDKVLESQKPKNIVRTDRDVFILAHQLTQQGKPCAFHNPSDADVVFGIYDVGEYWKNGKGSGYVGEEHIGAMSTAPLNSRNLNPRAYDNVAEHSFLPKPLYTNQHHAFIQHFIQHHSSGVERLPLIRKDQGMVQIEFSNTNFRKNFSEDYKKYLVDAKTWENKGKAYLSIPLKQIEAMENELLKTRYEHFATSNQENREVATMATCADLNQSFKERYKQCQGDHLKSTILKDFYEDLENAETEREVDDVVNRYKKDGRYDILAKAQNNTMQVLGMTTTSAKAFESLITERMESINAQKFSKAS</sequence>
<dbReference type="InterPro" id="IPR038346">
    <property type="entry name" value="DrrA_PI4P-bd_sf"/>
</dbReference>
<proteinExistence type="predicted"/>
<organism evidence="3 4">
    <name type="scientific">Legionella wadsworthii</name>
    <dbReference type="NCBI Taxonomy" id="28088"/>
    <lineage>
        <taxon>Bacteria</taxon>
        <taxon>Pseudomonadati</taxon>
        <taxon>Pseudomonadota</taxon>
        <taxon>Gammaproteobacteria</taxon>
        <taxon>Legionellales</taxon>
        <taxon>Legionellaceae</taxon>
        <taxon>Legionella</taxon>
    </lineage>
</organism>
<dbReference type="Pfam" id="PF14860">
    <property type="entry name" value="DrrA_P4M"/>
    <property type="match status" value="1"/>
</dbReference>
<reference evidence="3 4" key="1">
    <citation type="submission" date="2018-06" db="EMBL/GenBank/DDBJ databases">
        <authorList>
            <consortium name="Pathogen Informatics"/>
            <person name="Doyle S."/>
        </authorList>
    </citation>
    <scope>NUCLEOTIDE SEQUENCE [LARGE SCALE GENOMIC DNA]</scope>
    <source>
        <strain evidence="3 4">NCTC11532</strain>
    </source>
</reference>